<feature type="domain" description="Protein FecR C-terminal" evidence="3">
    <location>
        <begin position="282"/>
        <end position="349"/>
    </location>
</feature>
<evidence type="ECO:0000313" key="5">
    <source>
        <dbReference type="Proteomes" id="UP000198748"/>
    </source>
</evidence>
<proteinExistence type="predicted"/>
<dbReference type="OrthoDB" id="1099916at2"/>
<dbReference type="EMBL" id="FNAN01000005">
    <property type="protein sequence ID" value="SDE49326.1"/>
    <property type="molecule type" value="Genomic_DNA"/>
</dbReference>
<keyword evidence="5" id="KW-1185">Reference proteome</keyword>
<dbReference type="InterPro" id="IPR012373">
    <property type="entry name" value="Ferrdict_sens_TM"/>
</dbReference>
<keyword evidence="1" id="KW-0812">Transmembrane</keyword>
<dbReference type="Pfam" id="PF16344">
    <property type="entry name" value="FecR_C"/>
    <property type="match status" value="1"/>
</dbReference>
<keyword evidence="1" id="KW-1133">Transmembrane helix</keyword>
<feature type="transmembrane region" description="Helical" evidence="1">
    <location>
        <begin position="103"/>
        <end position="124"/>
    </location>
</feature>
<dbReference type="PANTHER" id="PTHR30273:SF2">
    <property type="entry name" value="PROTEIN FECR"/>
    <property type="match status" value="1"/>
</dbReference>
<dbReference type="Gene3D" id="2.60.120.1440">
    <property type="match status" value="1"/>
</dbReference>
<feature type="domain" description="FecR protein" evidence="2">
    <location>
        <begin position="140"/>
        <end position="233"/>
    </location>
</feature>
<dbReference type="PIRSF" id="PIRSF018266">
    <property type="entry name" value="FecR"/>
    <property type="match status" value="1"/>
</dbReference>
<organism evidence="4 5">
    <name type="scientific">Dyadobacter soli</name>
    <dbReference type="NCBI Taxonomy" id="659014"/>
    <lineage>
        <taxon>Bacteria</taxon>
        <taxon>Pseudomonadati</taxon>
        <taxon>Bacteroidota</taxon>
        <taxon>Cytophagia</taxon>
        <taxon>Cytophagales</taxon>
        <taxon>Spirosomataceae</taxon>
        <taxon>Dyadobacter</taxon>
    </lineage>
</organism>
<accession>A0A1G7DE90</accession>
<evidence type="ECO:0000259" key="2">
    <source>
        <dbReference type="Pfam" id="PF04773"/>
    </source>
</evidence>
<dbReference type="RefSeq" id="WP_090148733.1">
    <property type="nucleotide sequence ID" value="NZ_FNAN01000005.1"/>
</dbReference>
<dbReference type="GO" id="GO:0016989">
    <property type="term" value="F:sigma factor antagonist activity"/>
    <property type="evidence" value="ECO:0007669"/>
    <property type="project" value="TreeGrafter"/>
</dbReference>
<protein>
    <submittedName>
        <fullName evidence="4">FecR family protein</fullName>
    </submittedName>
</protein>
<dbReference type="Pfam" id="PF04773">
    <property type="entry name" value="FecR"/>
    <property type="match status" value="1"/>
</dbReference>
<reference evidence="5" key="1">
    <citation type="submission" date="2016-10" db="EMBL/GenBank/DDBJ databases">
        <authorList>
            <person name="Varghese N."/>
            <person name="Submissions S."/>
        </authorList>
    </citation>
    <scope>NUCLEOTIDE SEQUENCE [LARGE SCALE GENOMIC DNA]</scope>
    <source>
        <strain evidence="5">DSM 25329</strain>
    </source>
</reference>
<gene>
    <name evidence="4" type="ORF">SAMN04487996_105194</name>
</gene>
<dbReference type="InterPro" id="IPR006860">
    <property type="entry name" value="FecR"/>
</dbReference>
<evidence type="ECO:0000256" key="1">
    <source>
        <dbReference type="SAM" id="Phobius"/>
    </source>
</evidence>
<evidence type="ECO:0000313" key="4">
    <source>
        <dbReference type="EMBL" id="SDE49326.1"/>
    </source>
</evidence>
<keyword evidence="1" id="KW-0472">Membrane</keyword>
<name>A0A1G7DE90_9BACT</name>
<sequence length="352" mass="39814">MEAHKYDRFGYKDFVLDDDFRAWLNGTAPENDHLWEKWLLANPSRHPEIEKARKIVLALHFQDRPVASYDIEQQWKRLESSVAASDAHKPTASQPRRIGLSRVFKLLAAACVLVGAFFMVNRYLSKHNVPAAALVPVEHKSANGQQVKLVLPDGTRVTLNAGSSISYPEEFEESIRKVSLTGEAFFDVTRNEKAPFVISTGDVLTKVLGTSFNIRAYPENKAVQVAVVSGKVKVNAKIGSEDQNACVFLSKSEMATFQQEAGELIVSTYDEKEQIGWKDGMLYFQKSDFQSTILKLERWYGVQFEVAPGVRMDADWRFSGKFQDKPLDYILGVMSYPNRFSYKVNNSIVKLQ</sequence>
<dbReference type="PANTHER" id="PTHR30273">
    <property type="entry name" value="PERIPLASMIC SIGNAL SENSOR AND SIGMA FACTOR ACTIVATOR FECR-RELATED"/>
    <property type="match status" value="1"/>
</dbReference>
<dbReference type="STRING" id="659014.SAMN04487996_105194"/>
<dbReference type="Gene3D" id="3.55.50.30">
    <property type="match status" value="1"/>
</dbReference>
<dbReference type="Proteomes" id="UP000198748">
    <property type="component" value="Unassembled WGS sequence"/>
</dbReference>
<dbReference type="AlphaFoldDB" id="A0A1G7DE90"/>
<dbReference type="InterPro" id="IPR032508">
    <property type="entry name" value="FecR_C"/>
</dbReference>
<evidence type="ECO:0000259" key="3">
    <source>
        <dbReference type="Pfam" id="PF16344"/>
    </source>
</evidence>